<evidence type="ECO:0000256" key="1">
    <source>
        <dbReference type="SAM" id="MobiDB-lite"/>
    </source>
</evidence>
<name>A0A699XGW7_TANCI</name>
<protein>
    <submittedName>
        <fullName evidence="2">Uncharacterized protein</fullName>
    </submittedName>
</protein>
<feature type="non-terminal residue" evidence="2">
    <location>
        <position position="84"/>
    </location>
</feature>
<evidence type="ECO:0000313" key="2">
    <source>
        <dbReference type="EMBL" id="GFD58897.1"/>
    </source>
</evidence>
<feature type="compositionally biased region" description="Low complexity" evidence="1">
    <location>
        <begin position="70"/>
        <end position="84"/>
    </location>
</feature>
<feature type="non-terminal residue" evidence="2">
    <location>
        <position position="1"/>
    </location>
</feature>
<feature type="region of interest" description="Disordered" evidence="1">
    <location>
        <begin position="1"/>
        <end position="22"/>
    </location>
</feature>
<reference evidence="2" key="1">
    <citation type="journal article" date="2019" name="Sci. Rep.">
        <title>Draft genome of Tanacetum cinerariifolium, the natural source of mosquito coil.</title>
        <authorList>
            <person name="Yamashiro T."/>
            <person name="Shiraishi A."/>
            <person name="Satake H."/>
            <person name="Nakayama K."/>
        </authorList>
    </citation>
    <scope>NUCLEOTIDE SEQUENCE</scope>
</reference>
<proteinExistence type="predicted"/>
<feature type="region of interest" description="Disordered" evidence="1">
    <location>
        <begin position="39"/>
        <end position="84"/>
    </location>
</feature>
<gene>
    <name evidence="2" type="ORF">Tci_930866</name>
</gene>
<dbReference type="EMBL" id="BKCJ011858856">
    <property type="protein sequence ID" value="GFD58897.1"/>
    <property type="molecule type" value="Genomic_DNA"/>
</dbReference>
<comment type="caution">
    <text evidence="2">The sequence shown here is derived from an EMBL/GenBank/DDBJ whole genome shotgun (WGS) entry which is preliminary data.</text>
</comment>
<dbReference type="AlphaFoldDB" id="A0A699XGW7"/>
<sequence>GEPRARSENPGGWRFRSADPVRPGVAGCFPADRVRARDAGNGARFEGSGIRAPASQPRPPALRQARRRTAAPSASCIAPPSVAA</sequence>
<accession>A0A699XGW7</accession>
<organism evidence="2">
    <name type="scientific">Tanacetum cinerariifolium</name>
    <name type="common">Dalmatian daisy</name>
    <name type="synonym">Chrysanthemum cinerariifolium</name>
    <dbReference type="NCBI Taxonomy" id="118510"/>
    <lineage>
        <taxon>Eukaryota</taxon>
        <taxon>Viridiplantae</taxon>
        <taxon>Streptophyta</taxon>
        <taxon>Embryophyta</taxon>
        <taxon>Tracheophyta</taxon>
        <taxon>Spermatophyta</taxon>
        <taxon>Magnoliopsida</taxon>
        <taxon>eudicotyledons</taxon>
        <taxon>Gunneridae</taxon>
        <taxon>Pentapetalae</taxon>
        <taxon>asterids</taxon>
        <taxon>campanulids</taxon>
        <taxon>Asterales</taxon>
        <taxon>Asteraceae</taxon>
        <taxon>Asteroideae</taxon>
        <taxon>Anthemideae</taxon>
        <taxon>Anthemidinae</taxon>
        <taxon>Tanacetum</taxon>
    </lineage>
</organism>